<sequence length="102" mass="11564">MAHLDRYYESVKDIRATGRSPGQRVTVAREPNGEIDVWIRPGTLRLLADDEIAAEIRAALLAAVADHRRQFIEVRTRYFGSPLFVTEFTPPEPVPTRSGEWS</sequence>
<comment type="caution">
    <text evidence="1">The sequence shown here is derived from an EMBL/GenBank/DDBJ whole genome shotgun (WGS) entry which is preliminary data.</text>
</comment>
<keyword evidence="2" id="KW-1185">Reference proteome</keyword>
<name>A0ABP8DMP1_9ACTN</name>
<organism evidence="1 2">
    <name type="scientific">Dactylosporangium darangshiense</name>
    <dbReference type="NCBI Taxonomy" id="579108"/>
    <lineage>
        <taxon>Bacteria</taxon>
        <taxon>Bacillati</taxon>
        <taxon>Actinomycetota</taxon>
        <taxon>Actinomycetes</taxon>
        <taxon>Micromonosporales</taxon>
        <taxon>Micromonosporaceae</taxon>
        <taxon>Dactylosporangium</taxon>
    </lineage>
</organism>
<reference evidence="2" key="1">
    <citation type="journal article" date="2019" name="Int. J. Syst. Evol. Microbiol.">
        <title>The Global Catalogue of Microorganisms (GCM) 10K type strain sequencing project: providing services to taxonomists for standard genome sequencing and annotation.</title>
        <authorList>
            <consortium name="The Broad Institute Genomics Platform"/>
            <consortium name="The Broad Institute Genome Sequencing Center for Infectious Disease"/>
            <person name="Wu L."/>
            <person name="Ma J."/>
        </authorList>
    </citation>
    <scope>NUCLEOTIDE SEQUENCE [LARGE SCALE GENOMIC DNA]</scope>
    <source>
        <strain evidence="2">JCM 17441</strain>
    </source>
</reference>
<protein>
    <submittedName>
        <fullName evidence="1">Uncharacterized protein</fullName>
    </submittedName>
</protein>
<gene>
    <name evidence="1" type="ORF">GCM10022255_085610</name>
</gene>
<accession>A0ABP8DMP1</accession>
<dbReference type="Proteomes" id="UP001500620">
    <property type="component" value="Unassembled WGS sequence"/>
</dbReference>
<evidence type="ECO:0000313" key="2">
    <source>
        <dbReference type="Proteomes" id="UP001500620"/>
    </source>
</evidence>
<dbReference type="EMBL" id="BAABAT010000037">
    <property type="protein sequence ID" value="GAA4259751.1"/>
    <property type="molecule type" value="Genomic_DNA"/>
</dbReference>
<dbReference type="RefSeq" id="WP_345136649.1">
    <property type="nucleotide sequence ID" value="NZ_BAABAT010000037.1"/>
</dbReference>
<evidence type="ECO:0000313" key="1">
    <source>
        <dbReference type="EMBL" id="GAA4259751.1"/>
    </source>
</evidence>
<proteinExistence type="predicted"/>